<dbReference type="PANTHER" id="PTHR13061">
    <property type="entry name" value="DYNACTIN SUBUNIT P25"/>
    <property type="match status" value="1"/>
</dbReference>
<dbReference type="SUPFAM" id="SSF51161">
    <property type="entry name" value="Trimeric LpxA-like enzymes"/>
    <property type="match status" value="1"/>
</dbReference>
<dbReference type="Gene3D" id="2.160.10.10">
    <property type="entry name" value="Hexapeptide repeat proteins"/>
    <property type="match status" value="1"/>
</dbReference>
<dbReference type="PATRIC" id="fig|505345.7.peg.586"/>
<evidence type="ECO:0000313" key="2">
    <source>
        <dbReference type="Proteomes" id="UP000243558"/>
    </source>
</evidence>
<dbReference type="RefSeq" id="WP_065238882.1">
    <property type="nucleotide sequence ID" value="NZ_JTJM01000010.1"/>
</dbReference>
<dbReference type="OrthoDB" id="9803036at2"/>
<comment type="caution">
    <text evidence="1">The sequence shown here is derived from an EMBL/GenBank/DDBJ whole genome shotgun (WGS) entry which is preliminary data.</text>
</comment>
<dbReference type="AlphaFoldDB" id="A0A1A7NSW1"/>
<name>A0A1A7NSW1_9PAST</name>
<organism evidence="1 2">
    <name type="scientific">Gallibacterium genomosp. 3</name>
    <dbReference type="NCBI Taxonomy" id="505345"/>
    <lineage>
        <taxon>Bacteria</taxon>
        <taxon>Pseudomonadati</taxon>
        <taxon>Pseudomonadota</taxon>
        <taxon>Gammaproteobacteria</taxon>
        <taxon>Pasteurellales</taxon>
        <taxon>Pasteurellaceae</taxon>
        <taxon>Gallibacterium</taxon>
    </lineage>
</organism>
<dbReference type="InterPro" id="IPR001451">
    <property type="entry name" value="Hexapep"/>
</dbReference>
<dbReference type="CDD" id="cd04645">
    <property type="entry name" value="LbH_gamma_CA_like"/>
    <property type="match status" value="1"/>
</dbReference>
<reference evidence="1 2" key="1">
    <citation type="submission" date="2014-11" db="EMBL/GenBank/DDBJ databases">
        <title>Pan-genome of Gallibacterium spp.</title>
        <authorList>
            <person name="Kudirkiene E."/>
            <person name="Bojesen A.M."/>
        </authorList>
    </citation>
    <scope>NUCLEOTIDE SEQUENCE [LARGE SCALE GENOMIC DNA]</scope>
    <source>
        <strain evidence="1 2">F151</strain>
    </source>
</reference>
<sequence length="179" mass="19546">MAIRNYLSYRPQLADRVYIDESAVVIGKVWLADDVSIWPGAVLRGDVNDIRIGARSNVQDLSVLHTTRSSEVNPKGSPLNIGEDVTIGHHVTLHGCTIGNRVLVGMGSIILDDAVIEDDVIIGAGSLVPPRKHLASGYLYLGSPVKAIRPLTEEERTFLRISAQNYVNTAAEYKQTEID</sequence>
<proteinExistence type="predicted"/>
<evidence type="ECO:0000313" key="1">
    <source>
        <dbReference type="EMBL" id="OBW93312.1"/>
    </source>
</evidence>
<dbReference type="InterPro" id="IPR047324">
    <property type="entry name" value="LbH_gamma_CA-like"/>
</dbReference>
<keyword evidence="2" id="KW-1185">Reference proteome</keyword>
<gene>
    <name evidence="1" type="ORF">QV01_02915</name>
</gene>
<dbReference type="InterPro" id="IPR050484">
    <property type="entry name" value="Transf_Hexapept/Carb_Anhydrase"/>
</dbReference>
<dbReference type="Pfam" id="PF00132">
    <property type="entry name" value="Hexapep"/>
    <property type="match status" value="1"/>
</dbReference>
<accession>A0A1A7NSW1</accession>
<protein>
    <submittedName>
        <fullName evidence="1">Anhydrase</fullName>
    </submittedName>
</protein>
<dbReference type="Proteomes" id="UP000243558">
    <property type="component" value="Unassembled WGS sequence"/>
</dbReference>
<dbReference type="InterPro" id="IPR011004">
    <property type="entry name" value="Trimer_LpxA-like_sf"/>
</dbReference>
<dbReference type="EMBL" id="JTJM01000010">
    <property type="protein sequence ID" value="OBW93312.1"/>
    <property type="molecule type" value="Genomic_DNA"/>
</dbReference>
<dbReference type="PANTHER" id="PTHR13061:SF56">
    <property type="entry name" value="PROTEIN YRDA"/>
    <property type="match status" value="1"/>
</dbReference>